<accession>A0A7R8ZCH6</accession>
<name>A0A7R8ZCH6_TIMDO</name>
<evidence type="ECO:0000313" key="1">
    <source>
        <dbReference type="EMBL" id="CAD7204730.1"/>
    </source>
</evidence>
<gene>
    <name evidence="1" type="ORF">TDIB3V08_LOCUS10887</name>
</gene>
<protein>
    <submittedName>
        <fullName evidence="1">Uncharacterized protein</fullName>
    </submittedName>
</protein>
<sequence>MTPRSLYKLPNPHLLITTMIFRVLGSYLEYVSRLKSNLARIQSLLVQ</sequence>
<proteinExistence type="predicted"/>
<reference evidence="1" key="1">
    <citation type="submission" date="2020-11" db="EMBL/GenBank/DDBJ databases">
        <authorList>
            <person name="Tran Van P."/>
        </authorList>
    </citation>
    <scope>NUCLEOTIDE SEQUENCE</scope>
</reference>
<dbReference type="AlphaFoldDB" id="A0A7R8ZCH6"/>
<dbReference type="EMBL" id="OA573008">
    <property type="protein sequence ID" value="CAD7204730.1"/>
    <property type="molecule type" value="Genomic_DNA"/>
</dbReference>
<organism evidence="1">
    <name type="scientific">Timema douglasi</name>
    <name type="common">Walking stick</name>
    <dbReference type="NCBI Taxonomy" id="61478"/>
    <lineage>
        <taxon>Eukaryota</taxon>
        <taxon>Metazoa</taxon>
        <taxon>Ecdysozoa</taxon>
        <taxon>Arthropoda</taxon>
        <taxon>Hexapoda</taxon>
        <taxon>Insecta</taxon>
        <taxon>Pterygota</taxon>
        <taxon>Neoptera</taxon>
        <taxon>Polyneoptera</taxon>
        <taxon>Phasmatodea</taxon>
        <taxon>Timematodea</taxon>
        <taxon>Timematoidea</taxon>
        <taxon>Timematidae</taxon>
        <taxon>Timema</taxon>
    </lineage>
</organism>